<dbReference type="CDD" id="cd20265">
    <property type="entry name" value="Complex1_LYR_ETFRF1_LYRM5"/>
    <property type="match status" value="1"/>
</dbReference>
<dbReference type="GO" id="GO:0005739">
    <property type="term" value="C:mitochondrion"/>
    <property type="evidence" value="ECO:0007669"/>
    <property type="project" value="TreeGrafter"/>
</dbReference>
<proteinExistence type="inferred from homology"/>
<comment type="similarity">
    <text evidence="1">Belongs to the complex I LYR family.</text>
</comment>
<dbReference type="InterPro" id="IPR045296">
    <property type="entry name" value="Complex1_LYR_ETFRF1_LYRM5"/>
</dbReference>
<dbReference type="Pfam" id="PF05347">
    <property type="entry name" value="Complex1_LYR"/>
    <property type="match status" value="1"/>
</dbReference>
<reference evidence="4" key="1">
    <citation type="submission" date="2025-08" db="UniProtKB">
        <authorList>
            <consortium name="RefSeq"/>
        </authorList>
    </citation>
    <scope>IDENTIFICATION</scope>
    <source>
        <strain evidence="4">11010-0011.00</strain>
        <tissue evidence="4">Whole body</tissue>
    </source>
</reference>
<gene>
    <name evidence="4" type="primary">LOC115631742</name>
</gene>
<dbReference type="PANTHER" id="PTHR21024">
    <property type="entry name" value="GROWTH HORMONE-INDUCIBLE SOLUBLE PROTEIN-RELATED"/>
    <property type="match status" value="1"/>
</dbReference>
<dbReference type="RefSeq" id="XP_030384441.1">
    <property type="nucleotide sequence ID" value="XM_030528581.1"/>
</dbReference>
<protein>
    <submittedName>
        <fullName evidence="4">Electron transfer flavoprotein regulatory factor 1</fullName>
    </submittedName>
</protein>
<name>A0A6J2U7E3_DROLE</name>
<keyword evidence="3" id="KW-1185">Reference proteome</keyword>
<organism evidence="3 4">
    <name type="scientific">Drosophila lebanonensis</name>
    <name type="common">Fruit fly</name>
    <name type="synonym">Scaptodrosophila lebanonensis</name>
    <dbReference type="NCBI Taxonomy" id="7225"/>
    <lineage>
        <taxon>Eukaryota</taxon>
        <taxon>Metazoa</taxon>
        <taxon>Ecdysozoa</taxon>
        <taxon>Arthropoda</taxon>
        <taxon>Hexapoda</taxon>
        <taxon>Insecta</taxon>
        <taxon>Pterygota</taxon>
        <taxon>Neoptera</taxon>
        <taxon>Endopterygota</taxon>
        <taxon>Diptera</taxon>
        <taxon>Brachycera</taxon>
        <taxon>Muscomorpha</taxon>
        <taxon>Ephydroidea</taxon>
        <taxon>Drosophilidae</taxon>
        <taxon>Scaptodrosophila</taxon>
    </lineage>
</organism>
<dbReference type="OrthoDB" id="10258445at2759"/>
<feature type="domain" description="Complex 1 LYR protein" evidence="2">
    <location>
        <begin position="7"/>
        <end position="60"/>
    </location>
</feature>
<dbReference type="CTD" id="50459"/>
<sequence length="82" mass="9812">MSELRSKVINLYKHLIYLGREYPGLNGPEKFRKQIREAFVKNKDESDPKRIMALVAQGRYLAKEVEALYSLKKYRSMKQRYE</sequence>
<dbReference type="GO" id="GO:0090324">
    <property type="term" value="P:negative regulation of oxidative phosphorylation"/>
    <property type="evidence" value="ECO:0007669"/>
    <property type="project" value="InterPro"/>
</dbReference>
<dbReference type="AlphaFoldDB" id="A0A6J2U7E3"/>
<accession>A0A6J2U7E3</accession>
<dbReference type="GeneID" id="115631742"/>
<dbReference type="Proteomes" id="UP000504634">
    <property type="component" value="Unplaced"/>
</dbReference>
<evidence type="ECO:0000259" key="2">
    <source>
        <dbReference type="Pfam" id="PF05347"/>
    </source>
</evidence>
<dbReference type="PANTHER" id="PTHR21024:SF0">
    <property type="entry name" value="ELECTRON TRANSFER FLAVOPROTEIN REGULATORY FACTOR 1"/>
    <property type="match status" value="1"/>
</dbReference>
<dbReference type="InterPro" id="IPR052000">
    <property type="entry name" value="ETFRF1"/>
</dbReference>
<evidence type="ECO:0000313" key="3">
    <source>
        <dbReference type="Proteomes" id="UP000504634"/>
    </source>
</evidence>
<dbReference type="GO" id="GO:0022904">
    <property type="term" value="P:respiratory electron transport chain"/>
    <property type="evidence" value="ECO:0007669"/>
    <property type="project" value="TreeGrafter"/>
</dbReference>
<dbReference type="InterPro" id="IPR008011">
    <property type="entry name" value="Complex1_LYR_dom"/>
</dbReference>
<evidence type="ECO:0000256" key="1">
    <source>
        <dbReference type="ARBA" id="ARBA00009508"/>
    </source>
</evidence>
<evidence type="ECO:0000313" key="4">
    <source>
        <dbReference type="RefSeq" id="XP_030384441.1"/>
    </source>
</evidence>